<dbReference type="SUPFAM" id="SSF81321">
    <property type="entry name" value="Family A G protein-coupled receptor-like"/>
    <property type="match status" value="1"/>
</dbReference>
<evidence type="ECO:0000256" key="6">
    <source>
        <dbReference type="ARBA" id="ARBA00023136"/>
    </source>
</evidence>
<evidence type="ECO:0000259" key="12">
    <source>
        <dbReference type="PROSITE" id="PS50262"/>
    </source>
</evidence>
<evidence type="ECO:0000256" key="3">
    <source>
        <dbReference type="ARBA" id="ARBA00022692"/>
    </source>
</evidence>
<feature type="domain" description="G-protein coupled receptors family 1 profile" evidence="12">
    <location>
        <begin position="111"/>
        <end position="744"/>
    </location>
</feature>
<dbReference type="PRINTS" id="PR00237">
    <property type="entry name" value="GPCRRHODOPSN"/>
</dbReference>
<keyword evidence="3 9" id="KW-0812">Transmembrane</keyword>
<reference evidence="13 14" key="1">
    <citation type="submission" date="2019-01" db="EMBL/GenBank/DDBJ databases">
        <title>A draft genome assembly of the solar-powered sea slug Elysia chlorotica.</title>
        <authorList>
            <person name="Cai H."/>
            <person name="Li Q."/>
            <person name="Fang X."/>
            <person name="Li J."/>
            <person name="Curtis N.E."/>
            <person name="Altenburger A."/>
            <person name="Shibata T."/>
            <person name="Feng M."/>
            <person name="Maeda T."/>
            <person name="Schwartz J.A."/>
            <person name="Shigenobu S."/>
            <person name="Lundholm N."/>
            <person name="Nishiyama T."/>
            <person name="Yang H."/>
            <person name="Hasebe M."/>
            <person name="Li S."/>
            <person name="Pierce S.K."/>
            <person name="Wang J."/>
        </authorList>
    </citation>
    <scope>NUCLEOTIDE SEQUENCE [LARGE SCALE GENOMIC DNA]</scope>
    <source>
        <strain evidence="13">EC2010</strain>
        <tissue evidence="13">Whole organism of an adult</tissue>
    </source>
</reference>
<dbReference type="STRING" id="188477.A0A433TNL0"/>
<evidence type="ECO:0000256" key="5">
    <source>
        <dbReference type="ARBA" id="ARBA00023040"/>
    </source>
</evidence>
<dbReference type="PANTHER" id="PTHR24248:SF129">
    <property type="entry name" value="G-PROTEIN COUPLED RECEPTORS FAMILY 1 PROFILE DOMAIN-CONTAINING PROTEIN"/>
    <property type="match status" value="1"/>
</dbReference>
<protein>
    <recommendedName>
        <fullName evidence="12">G-protein coupled receptors family 1 profile domain-containing protein</fullName>
    </recommendedName>
</protein>
<feature type="transmembrane region" description="Helical" evidence="11">
    <location>
        <begin position="727"/>
        <end position="747"/>
    </location>
</feature>
<feature type="compositionally biased region" description="Polar residues" evidence="10">
    <location>
        <begin position="370"/>
        <end position="380"/>
    </location>
</feature>
<dbReference type="PROSITE" id="PS50262">
    <property type="entry name" value="G_PROTEIN_RECEP_F1_2"/>
    <property type="match status" value="1"/>
</dbReference>
<evidence type="ECO:0000313" key="14">
    <source>
        <dbReference type="Proteomes" id="UP000271974"/>
    </source>
</evidence>
<keyword evidence="14" id="KW-1185">Reference proteome</keyword>
<comment type="caution">
    <text evidence="13">The sequence shown here is derived from an EMBL/GenBank/DDBJ whole genome shotgun (WGS) entry which is preliminary data.</text>
</comment>
<evidence type="ECO:0000256" key="1">
    <source>
        <dbReference type="ARBA" id="ARBA00004651"/>
    </source>
</evidence>
<gene>
    <name evidence="13" type="ORF">EGW08_009063</name>
</gene>
<evidence type="ECO:0000256" key="8">
    <source>
        <dbReference type="ARBA" id="ARBA00023224"/>
    </source>
</evidence>
<comment type="similarity">
    <text evidence="9">Belongs to the G-protein coupled receptor 1 family.</text>
</comment>
<dbReference type="Pfam" id="PF00001">
    <property type="entry name" value="7tm_1"/>
    <property type="match status" value="1"/>
</dbReference>
<dbReference type="CDD" id="cd00637">
    <property type="entry name" value="7tm_classA_rhodopsin-like"/>
    <property type="match status" value="2"/>
</dbReference>
<feature type="region of interest" description="Disordered" evidence="10">
    <location>
        <begin position="358"/>
        <end position="395"/>
    </location>
</feature>
<feature type="compositionally biased region" description="Polar residues" evidence="10">
    <location>
        <begin position="652"/>
        <end position="671"/>
    </location>
</feature>
<dbReference type="AlphaFoldDB" id="A0A433TNL0"/>
<dbReference type="InterPro" id="IPR017452">
    <property type="entry name" value="GPCR_Rhodpsn_7TM"/>
</dbReference>
<accession>A0A433TNL0</accession>
<keyword evidence="6 11" id="KW-0472">Membrane</keyword>
<name>A0A433TNL0_ELYCH</name>
<dbReference type="EMBL" id="RQTK01000255">
    <property type="protein sequence ID" value="RUS83163.1"/>
    <property type="molecule type" value="Genomic_DNA"/>
</dbReference>
<dbReference type="Gene3D" id="1.20.1070.10">
    <property type="entry name" value="Rhodopsin 7-helix transmembrane proteins"/>
    <property type="match status" value="2"/>
</dbReference>
<evidence type="ECO:0000256" key="4">
    <source>
        <dbReference type="ARBA" id="ARBA00022989"/>
    </source>
</evidence>
<proteinExistence type="inferred from homology"/>
<feature type="transmembrane region" description="Helical" evidence="11">
    <location>
        <begin position="212"/>
        <end position="236"/>
    </location>
</feature>
<keyword evidence="7 9" id="KW-0675">Receptor</keyword>
<feature type="transmembrane region" description="Helical" evidence="11">
    <location>
        <begin position="687"/>
        <end position="707"/>
    </location>
</feature>
<dbReference type="OrthoDB" id="6159456at2759"/>
<feature type="transmembrane region" description="Helical" evidence="11">
    <location>
        <begin position="94"/>
        <end position="119"/>
    </location>
</feature>
<dbReference type="PROSITE" id="PS00237">
    <property type="entry name" value="G_PROTEIN_RECEP_F1_1"/>
    <property type="match status" value="1"/>
</dbReference>
<evidence type="ECO:0000313" key="13">
    <source>
        <dbReference type="EMBL" id="RUS83163.1"/>
    </source>
</evidence>
<keyword evidence="4 11" id="KW-1133">Transmembrane helix</keyword>
<feature type="transmembrane region" description="Helical" evidence="11">
    <location>
        <begin position="173"/>
        <end position="191"/>
    </location>
</feature>
<evidence type="ECO:0000256" key="7">
    <source>
        <dbReference type="ARBA" id="ARBA00023170"/>
    </source>
</evidence>
<dbReference type="PANTHER" id="PTHR24248">
    <property type="entry name" value="ADRENERGIC RECEPTOR-RELATED G-PROTEIN COUPLED RECEPTOR"/>
    <property type="match status" value="1"/>
</dbReference>
<dbReference type="GO" id="GO:0005886">
    <property type="term" value="C:plasma membrane"/>
    <property type="evidence" value="ECO:0007669"/>
    <property type="project" value="UniProtKB-SubCell"/>
</dbReference>
<evidence type="ECO:0000256" key="10">
    <source>
        <dbReference type="SAM" id="MobiDB-lite"/>
    </source>
</evidence>
<dbReference type="GO" id="GO:0004930">
    <property type="term" value="F:G protein-coupled receptor activity"/>
    <property type="evidence" value="ECO:0007669"/>
    <property type="project" value="UniProtKB-KW"/>
</dbReference>
<dbReference type="InterPro" id="IPR000276">
    <property type="entry name" value="GPCR_Rhodpsn"/>
</dbReference>
<sequence>MLINIMATKCLPLFFHINTLFTFSYKLKLAQVIRTMWSDTQLNASASSAAADVTPNGTLEFPRTTIMPAGVANSDASTPEEDAPSVASRSAAGMVVWSIVLSIIIVIAVLGNLLVIVCVRHTARLRAEKSNMFLVNLSITDVGSACVVMTSSLHAMAADRWHLGAFWCDLVCGANYAFIIVSMLTLCFISLDRYAAVVYALRYHTWVTRRKIRVLIGWAWFQGICFGLAPVLAHWVRYDYWEVVCAIVWHKDSSNTLTYVSVAFVLCFLLPGLVLAVAYCKIIKVAKAQNNIHPHDTNLKPRLGVIRSDIMTSAGDTADRPGISIISEDQALVSSQHKNGQAKVSIQDRHAVCSKNTTFEPFPRRGSSPKLCTSALQNDSQDSRQEASDFDPPCPKMLTSEGLNGFLTSKDHMQWTPEQYKDTACNGSSRIEENNGYRASLDNIKAGYPGKPVDQQKRPAFRVFKLRSFSAPISPNCIGETEHGDNVLEQQEHIFAVGSQPTEAKQAHRACGKSLSLPTAISSDQSVSTHYATYRYGFEPNTAQTSIYLETTVSNTASLSDQSCDSFKGCGRFEAWKEDDDQCLDTQVVSMHAPDNTEGSTGTSMSPTTFISPSVDSVASSRKQKAISPILRLGSESSCHFSAIPGSPQSATGLPANGNASSQDQSTTAAETNGLKRQRNYSTSSKAVKSLLIVVLAFFICMTPFSITKLYKVLFPKPDSLPGYVNLVATIFQYCSSVINPLIYGIFRRDFQRAFLLIFKRALVKLRLRDSLDGNTDTFLASH</sequence>
<keyword evidence="8 9" id="KW-0807">Transducer</keyword>
<evidence type="ECO:0000256" key="11">
    <source>
        <dbReference type="SAM" id="Phobius"/>
    </source>
</evidence>
<evidence type="ECO:0000256" key="9">
    <source>
        <dbReference type="RuleBase" id="RU000688"/>
    </source>
</evidence>
<comment type="subcellular location">
    <subcellularLocation>
        <location evidence="1">Cell membrane</location>
        <topology evidence="1">Multi-pass membrane protein</topology>
    </subcellularLocation>
</comment>
<dbReference type="Proteomes" id="UP000271974">
    <property type="component" value="Unassembled WGS sequence"/>
</dbReference>
<evidence type="ECO:0000256" key="2">
    <source>
        <dbReference type="ARBA" id="ARBA00022475"/>
    </source>
</evidence>
<organism evidence="13 14">
    <name type="scientific">Elysia chlorotica</name>
    <name type="common">Eastern emerald elysia</name>
    <name type="synonym">Sea slug</name>
    <dbReference type="NCBI Taxonomy" id="188477"/>
    <lineage>
        <taxon>Eukaryota</taxon>
        <taxon>Metazoa</taxon>
        <taxon>Spiralia</taxon>
        <taxon>Lophotrochozoa</taxon>
        <taxon>Mollusca</taxon>
        <taxon>Gastropoda</taxon>
        <taxon>Heterobranchia</taxon>
        <taxon>Euthyneura</taxon>
        <taxon>Panpulmonata</taxon>
        <taxon>Sacoglossa</taxon>
        <taxon>Placobranchoidea</taxon>
        <taxon>Plakobranchidae</taxon>
        <taxon>Elysia</taxon>
    </lineage>
</organism>
<feature type="transmembrane region" description="Helical" evidence="11">
    <location>
        <begin position="256"/>
        <end position="280"/>
    </location>
</feature>
<feature type="transmembrane region" description="Helical" evidence="11">
    <location>
        <begin position="131"/>
        <end position="153"/>
    </location>
</feature>
<feature type="region of interest" description="Disordered" evidence="10">
    <location>
        <begin position="652"/>
        <end position="677"/>
    </location>
</feature>
<keyword evidence="2" id="KW-1003">Cell membrane</keyword>
<keyword evidence="5 9" id="KW-0297">G-protein coupled receptor</keyword>
<dbReference type="SMART" id="SM01381">
    <property type="entry name" value="7TM_GPCR_Srsx"/>
    <property type="match status" value="1"/>
</dbReference>